<keyword evidence="3" id="KW-1185">Reference proteome</keyword>
<dbReference type="AlphaFoldDB" id="K0RSX0"/>
<feature type="region of interest" description="Disordered" evidence="1">
    <location>
        <begin position="168"/>
        <end position="211"/>
    </location>
</feature>
<dbReference type="eggNOG" id="ENOG502QSKR">
    <property type="taxonomic scope" value="Eukaryota"/>
</dbReference>
<feature type="compositionally biased region" description="Basic and acidic residues" evidence="1">
    <location>
        <begin position="176"/>
        <end position="193"/>
    </location>
</feature>
<feature type="non-terminal residue" evidence="2">
    <location>
        <position position="211"/>
    </location>
</feature>
<evidence type="ECO:0000313" key="3">
    <source>
        <dbReference type="Proteomes" id="UP000266841"/>
    </source>
</evidence>
<comment type="caution">
    <text evidence="2">The sequence shown here is derived from an EMBL/GenBank/DDBJ whole genome shotgun (WGS) entry which is preliminary data.</text>
</comment>
<evidence type="ECO:0000313" key="2">
    <source>
        <dbReference type="EMBL" id="EJK52016.1"/>
    </source>
</evidence>
<organism evidence="2 3">
    <name type="scientific">Thalassiosira oceanica</name>
    <name type="common">Marine diatom</name>
    <dbReference type="NCBI Taxonomy" id="159749"/>
    <lineage>
        <taxon>Eukaryota</taxon>
        <taxon>Sar</taxon>
        <taxon>Stramenopiles</taxon>
        <taxon>Ochrophyta</taxon>
        <taxon>Bacillariophyta</taxon>
        <taxon>Coscinodiscophyceae</taxon>
        <taxon>Thalassiosirophycidae</taxon>
        <taxon>Thalassiosirales</taxon>
        <taxon>Thalassiosiraceae</taxon>
        <taxon>Thalassiosira</taxon>
    </lineage>
</organism>
<accession>K0RSX0</accession>
<protein>
    <submittedName>
        <fullName evidence="2">Uncharacterized protein</fullName>
    </submittedName>
</protein>
<dbReference type="Proteomes" id="UP000266841">
    <property type="component" value="Unassembled WGS sequence"/>
</dbReference>
<sequence>MVWTLVGRCTGTIAPTGSPTFDQATVTGCPDDWVKGTTYEEGDLAAVTVSSTPLRKIAYKCKTWPFSGHCSMYSPAEFGGDLGWTKVGGLTGRAAFRTWRATSFALLPTCTLARGGRSTSIATQQLTSRRRTQEAFGSSPGLRAELVLHPVRRMVQIMLYSSMHHSAGRPRSAVARKRDVIKSGDDLSDDRAGSEPTPNPGSGAPGRLGPT</sequence>
<reference evidence="2 3" key="1">
    <citation type="journal article" date="2012" name="Genome Biol.">
        <title>Genome and low-iron response of an oceanic diatom adapted to chronic iron limitation.</title>
        <authorList>
            <person name="Lommer M."/>
            <person name="Specht M."/>
            <person name="Roy A.S."/>
            <person name="Kraemer L."/>
            <person name="Andreson R."/>
            <person name="Gutowska M.A."/>
            <person name="Wolf J."/>
            <person name="Bergner S.V."/>
            <person name="Schilhabel M.B."/>
            <person name="Klostermeier U.C."/>
            <person name="Beiko R.G."/>
            <person name="Rosenstiel P."/>
            <person name="Hippler M."/>
            <person name="Laroche J."/>
        </authorList>
    </citation>
    <scope>NUCLEOTIDE SEQUENCE [LARGE SCALE GENOMIC DNA]</scope>
    <source>
        <strain evidence="2 3">CCMP1005</strain>
    </source>
</reference>
<gene>
    <name evidence="2" type="ORF">THAOC_28757</name>
</gene>
<dbReference type="EMBL" id="AGNL01040588">
    <property type="protein sequence ID" value="EJK52016.1"/>
    <property type="molecule type" value="Genomic_DNA"/>
</dbReference>
<proteinExistence type="predicted"/>
<name>K0RSX0_THAOC</name>
<evidence type="ECO:0000256" key="1">
    <source>
        <dbReference type="SAM" id="MobiDB-lite"/>
    </source>
</evidence>